<evidence type="ECO:0000313" key="2">
    <source>
        <dbReference type="EMBL" id="KAK9815763.1"/>
    </source>
</evidence>
<gene>
    <name evidence="2" type="ORF">WJX72_009125</name>
</gene>
<dbReference type="Proteomes" id="UP001489004">
    <property type="component" value="Unassembled WGS sequence"/>
</dbReference>
<dbReference type="EMBL" id="JALJOR010000006">
    <property type="protein sequence ID" value="KAK9815763.1"/>
    <property type="molecule type" value="Genomic_DNA"/>
</dbReference>
<evidence type="ECO:0000313" key="3">
    <source>
        <dbReference type="Proteomes" id="UP001489004"/>
    </source>
</evidence>
<evidence type="ECO:0000256" key="1">
    <source>
        <dbReference type="SAM" id="MobiDB-lite"/>
    </source>
</evidence>
<sequence length="183" mass="19256">MYPALKQQLYLGSFATVEEAQEAQAQVLAALHSGQTVADAKAAPKKRAREEEGARDASNSPRPSQGGARPSNQALMQSLMDAADAAVEAAPHVPATGAVAADEKALFAAVPFVVDYANAMTDVADTTLHDHMLYSAPQRDGTAGGAFLPFKVVEEPLCWEENLKMNLGDVALVDILSDMSMAA</sequence>
<dbReference type="AlphaFoldDB" id="A0AAW1Q0I1"/>
<keyword evidence="3" id="KW-1185">Reference proteome</keyword>
<evidence type="ECO:0008006" key="4">
    <source>
        <dbReference type="Google" id="ProtNLM"/>
    </source>
</evidence>
<reference evidence="2 3" key="1">
    <citation type="journal article" date="2024" name="Nat. Commun.">
        <title>Phylogenomics reveals the evolutionary origins of lichenization in chlorophyte algae.</title>
        <authorList>
            <person name="Puginier C."/>
            <person name="Libourel C."/>
            <person name="Otte J."/>
            <person name="Skaloud P."/>
            <person name="Haon M."/>
            <person name="Grisel S."/>
            <person name="Petersen M."/>
            <person name="Berrin J.G."/>
            <person name="Delaux P.M."/>
            <person name="Dal Grande F."/>
            <person name="Keller J."/>
        </authorList>
    </citation>
    <scope>NUCLEOTIDE SEQUENCE [LARGE SCALE GENOMIC DNA]</scope>
    <source>
        <strain evidence="2 3">SAG 2043</strain>
    </source>
</reference>
<accession>A0AAW1Q0I1</accession>
<proteinExistence type="predicted"/>
<organism evidence="2 3">
    <name type="scientific">[Myrmecia] bisecta</name>
    <dbReference type="NCBI Taxonomy" id="41462"/>
    <lineage>
        <taxon>Eukaryota</taxon>
        <taxon>Viridiplantae</taxon>
        <taxon>Chlorophyta</taxon>
        <taxon>core chlorophytes</taxon>
        <taxon>Trebouxiophyceae</taxon>
        <taxon>Trebouxiales</taxon>
        <taxon>Trebouxiaceae</taxon>
        <taxon>Myrmecia</taxon>
    </lineage>
</organism>
<comment type="caution">
    <text evidence="2">The sequence shown here is derived from an EMBL/GenBank/DDBJ whole genome shotgun (WGS) entry which is preliminary data.</text>
</comment>
<protein>
    <recommendedName>
        <fullName evidence="4">AP2/ERF domain-containing protein</fullName>
    </recommendedName>
</protein>
<feature type="region of interest" description="Disordered" evidence="1">
    <location>
        <begin position="36"/>
        <end position="71"/>
    </location>
</feature>
<name>A0AAW1Q0I1_9CHLO</name>